<dbReference type="PROSITE" id="PS50977">
    <property type="entry name" value="HTH_TETR_2"/>
    <property type="match status" value="1"/>
</dbReference>
<dbReference type="InterPro" id="IPR041490">
    <property type="entry name" value="KstR2_TetR_C"/>
</dbReference>
<evidence type="ECO:0000256" key="3">
    <source>
        <dbReference type="ARBA" id="ARBA00023163"/>
    </source>
</evidence>
<dbReference type="Gene3D" id="1.10.357.10">
    <property type="entry name" value="Tetracycline Repressor, domain 2"/>
    <property type="match status" value="1"/>
</dbReference>
<keyword evidence="2 4" id="KW-0238">DNA-binding</keyword>
<evidence type="ECO:0000313" key="6">
    <source>
        <dbReference type="EMBL" id="PXY36209.1"/>
    </source>
</evidence>
<evidence type="ECO:0000256" key="4">
    <source>
        <dbReference type="PROSITE-ProRule" id="PRU00335"/>
    </source>
</evidence>
<name>A0A318MBH8_9PSEU</name>
<protein>
    <recommendedName>
        <fullName evidence="5">HTH tetR-type domain-containing protein</fullName>
    </recommendedName>
</protein>
<evidence type="ECO:0000256" key="2">
    <source>
        <dbReference type="ARBA" id="ARBA00023125"/>
    </source>
</evidence>
<dbReference type="InterPro" id="IPR001647">
    <property type="entry name" value="HTH_TetR"/>
</dbReference>
<dbReference type="GO" id="GO:0000976">
    <property type="term" value="F:transcription cis-regulatory region binding"/>
    <property type="evidence" value="ECO:0007669"/>
    <property type="project" value="TreeGrafter"/>
</dbReference>
<dbReference type="Pfam" id="PF17932">
    <property type="entry name" value="TetR_C_24"/>
    <property type="match status" value="1"/>
</dbReference>
<dbReference type="EMBL" id="MASU01000005">
    <property type="protein sequence ID" value="PXY36209.1"/>
    <property type="molecule type" value="Genomic_DNA"/>
</dbReference>
<accession>A0A318MBH8</accession>
<feature type="domain" description="HTH tetR-type" evidence="5">
    <location>
        <begin position="17"/>
        <end position="77"/>
    </location>
</feature>
<reference evidence="6 7" key="1">
    <citation type="submission" date="2016-07" db="EMBL/GenBank/DDBJ databases">
        <title>Draft genome sequence of Prauserella sp. YIM 121212, isolated from alkaline soil.</title>
        <authorList>
            <person name="Ruckert C."/>
            <person name="Albersmeier A."/>
            <person name="Jiang C.-L."/>
            <person name="Jiang Y."/>
            <person name="Kalinowski J."/>
            <person name="Schneider O."/>
            <person name="Winkler A."/>
            <person name="Zotchev S.B."/>
        </authorList>
    </citation>
    <scope>NUCLEOTIDE SEQUENCE [LARGE SCALE GENOMIC DNA]</scope>
    <source>
        <strain evidence="6 7">YIM 121212</strain>
    </source>
</reference>
<proteinExistence type="predicted"/>
<dbReference type="InterPro" id="IPR036271">
    <property type="entry name" value="Tet_transcr_reg_TetR-rel_C_sf"/>
</dbReference>
<keyword evidence="3" id="KW-0804">Transcription</keyword>
<dbReference type="SUPFAM" id="SSF46689">
    <property type="entry name" value="Homeodomain-like"/>
    <property type="match status" value="1"/>
</dbReference>
<dbReference type="Gene3D" id="1.10.10.60">
    <property type="entry name" value="Homeodomain-like"/>
    <property type="match status" value="1"/>
</dbReference>
<dbReference type="AlphaFoldDB" id="A0A318MBH8"/>
<dbReference type="SUPFAM" id="SSF48498">
    <property type="entry name" value="Tetracyclin repressor-like, C-terminal domain"/>
    <property type="match status" value="1"/>
</dbReference>
<dbReference type="RefSeq" id="WP_110336209.1">
    <property type="nucleotide sequence ID" value="NZ_MASU01000005.1"/>
</dbReference>
<dbReference type="PANTHER" id="PTHR30055:SF238">
    <property type="entry name" value="MYCOFACTOCIN BIOSYNTHESIS TRANSCRIPTIONAL REGULATOR MFTR-RELATED"/>
    <property type="match status" value="1"/>
</dbReference>
<dbReference type="Proteomes" id="UP000247892">
    <property type="component" value="Unassembled WGS sequence"/>
</dbReference>
<feature type="DNA-binding region" description="H-T-H motif" evidence="4">
    <location>
        <begin position="40"/>
        <end position="59"/>
    </location>
</feature>
<dbReference type="OrthoDB" id="5112469at2"/>
<sequence>MTDIDAVRPLPATARGRRSRQALLDAAKTVFARDGFADARITDIADTAGAAHGSFYTYFDSKEEIFVALLRELEEELWHPAERSSDEPSAADPYGQILRANRAYLKAYRQDRAIMIVWEQVATLNPEVERLRRDAADRFAHRIAVAIEHWQQKGIADPALDPEYAAVALTGMVSNFVYRWSARDADYDLDTAAEQLSVLWANALGVRRPSANP</sequence>
<organism evidence="6 7">
    <name type="scientific">Prauserella flavalba</name>
    <dbReference type="NCBI Taxonomy" id="1477506"/>
    <lineage>
        <taxon>Bacteria</taxon>
        <taxon>Bacillati</taxon>
        <taxon>Actinomycetota</taxon>
        <taxon>Actinomycetes</taxon>
        <taxon>Pseudonocardiales</taxon>
        <taxon>Pseudonocardiaceae</taxon>
        <taxon>Prauserella</taxon>
    </lineage>
</organism>
<dbReference type="PANTHER" id="PTHR30055">
    <property type="entry name" value="HTH-TYPE TRANSCRIPTIONAL REGULATOR RUTR"/>
    <property type="match status" value="1"/>
</dbReference>
<dbReference type="GO" id="GO:0003700">
    <property type="term" value="F:DNA-binding transcription factor activity"/>
    <property type="evidence" value="ECO:0007669"/>
    <property type="project" value="TreeGrafter"/>
</dbReference>
<keyword evidence="1" id="KW-0805">Transcription regulation</keyword>
<dbReference type="Pfam" id="PF00440">
    <property type="entry name" value="TetR_N"/>
    <property type="match status" value="1"/>
</dbReference>
<evidence type="ECO:0000313" key="7">
    <source>
        <dbReference type="Proteomes" id="UP000247892"/>
    </source>
</evidence>
<evidence type="ECO:0000256" key="1">
    <source>
        <dbReference type="ARBA" id="ARBA00023015"/>
    </source>
</evidence>
<dbReference type="InterPro" id="IPR009057">
    <property type="entry name" value="Homeodomain-like_sf"/>
</dbReference>
<dbReference type="InterPro" id="IPR050109">
    <property type="entry name" value="HTH-type_TetR-like_transc_reg"/>
</dbReference>
<keyword evidence="7" id="KW-1185">Reference proteome</keyword>
<gene>
    <name evidence="6" type="ORF">BA062_12295</name>
</gene>
<comment type="caution">
    <text evidence="6">The sequence shown here is derived from an EMBL/GenBank/DDBJ whole genome shotgun (WGS) entry which is preliminary data.</text>
</comment>
<dbReference type="PRINTS" id="PR00455">
    <property type="entry name" value="HTHTETR"/>
</dbReference>
<evidence type="ECO:0000259" key="5">
    <source>
        <dbReference type="PROSITE" id="PS50977"/>
    </source>
</evidence>